<dbReference type="PANTHER" id="PTHR33130:SF91">
    <property type="match status" value="1"/>
</dbReference>
<dbReference type="RefSeq" id="XP_022735082.1">
    <property type="nucleotide sequence ID" value="XM_022879347.1"/>
</dbReference>
<feature type="region of interest" description="Disordered" evidence="1">
    <location>
        <begin position="133"/>
        <end position="186"/>
    </location>
</feature>
<feature type="region of interest" description="Disordered" evidence="1">
    <location>
        <begin position="1"/>
        <end position="92"/>
    </location>
</feature>
<dbReference type="InterPro" id="IPR012438">
    <property type="entry name" value="DUF1639"/>
</dbReference>
<dbReference type="RefSeq" id="XP_022735085.1">
    <property type="nucleotide sequence ID" value="XM_022879350.1"/>
</dbReference>
<evidence type="ECO:0000256" key="1">
    <source>
        <dbReference type="SAM" id="MobiDB-lite"/>
    </source>
</evidence>
<feature type="compositionally biased region" description="Polar residues" evidence="1">
    <location>
        <begin position="1"/>
        <end position="12"/>
    </location>
</feature>
<dbReference type="GeneID" id="111288452"/>
<evidence type="ECO:0000313" key="5">
    <source>
        <dbReference type="RefSeq" id="XP_022735083.1"/>
    </source>
</evidence>
<organism evidence="2 7">
    <name type="scientific">Durio zibethinus</name>
    <name type="common">Durian</name>
    <dbReference type="NCBI Taxonomy" id="66656"/>
    <lineage>
        <taxon>Eukaryota</taxon>
        <taxon>Viridiplantae</taxon>
        <taxon>Streptophyta</taxon>
        <taxon>Embryophyta</taxon>
        <taxon>Tracheophyta</taxon>
        <taxon>Spermatophyta</taxon>
        <taxon>Magnoliopsida</taxon>
        <taxon>eudicotyledons</taxon>
        <taxon>Gunneridae</taxon>
        <taxon>Pentapetalae</taxon>
        <taxon>rosids</taxon>
        <taxon>malvids</taxon>
        <taxon>Malvales</taxon>
        <taxon>Malvaceae</taxon>
        <taxon>Helicteroideae</taxon>
        <taxon>Durio</taxon>
    </lineage>
</organism>
<dbReference type="RefSeq" id="XP_022735081.1">
    <property type="nucleotide sequence ID" value="XM_022879346.1"/>
</dbReference>
<evidence type="ECO:0000313" key="2">
    <source>
        <dbReference type="Proteomes" id="UP000515121"/>
    </source>
</evidence>
<dbReference type="PANTHER" id="PTHR33130">
    <property type="entry name" value="PUTATIVE (DUF1639)-RELATED"/>
    <property type="match status" value="1"/>
</dbReference>
<reference evidence="3 4" key="1">
    <citation type="submission" date="2025-04" db="UniProtKB">
        <authorList>
            <consortium name="RefSeq"/>
        </authorList>
    </citation>
    <scope>IDENTIFICATION</scope>
    <source>
        <tissue evidence="3 4">Fruit stalk</tissue>
    </source>
</reference>
<dbReference type="OrthoDB" id="909814at2759"/>
<dbReference type="RefSeq" id="XP_022735084.1">
    <property type="nucleotide sequence ID" value="XM_022879349.1"/>
</dbReference>
<feature type="compositionally biased region" description="Basic and acidic residues" evidence="1">
    <location>
        <begin position="68"/>
        <end position="79"/>
    </location>
</feature>
<feature type="compositionally biased region" description="Basic and acidic residues" evidence="1">
    <location>
        <begin position="158"/>
        <end position="186"/>
    </location>
</feature>
<evidence type="ECO:0000313" key="6">
    <source>
        <dbReference type="RefSeq" id="XP_022735084.1"/>
    </source>
</evidence>
<protein>
    <submittedName>
        <fullName evidence="3 4">Uncharacterized protein LOC111288452 isoform X1</fullName>
    </submittedName>
</protein>
<proteinExistence type="predicted"/>
<dbReference type="RefSeq" id="XP_022735083.1">
    <property type="nucleotide sequence ID" value="XM_022879348.1"/>
</dbReference>
<name>A0A6P5Y3T5_DURZI</name>
<dbReference type="Pfam" id="PF07797">
    <property type="entry name" value="DUF1639"/>
    <property type="match status" value="1"/>
</dbReference>
<evidence type="ECO:0000313" key="4">
    <source>
        <dbReference type="RefSeq" id="XP_022735082.1"/>
    </source>
</evidence>
<dbReference type="AlphaFoldDB" id="A0A6P5Y3T5"/>
<keyword evidence="2" id="KW-1185">Reference proteome</keyword>
<dbReference type="KEGG" id="dzi:111288452"/>
<sequence>MSSSPTLKSQPLHNFPLRGLKWGMNHTHNHHHRLRRHSNSSHKSPQRGGSDSESDNHPKNGASSSSSPDHRAEQPEKKVINGSDVSVDPSNGKSKICIRLRWNNHRFVDEVADTGDENLDDEFVDGLVPKTWNLRPRKPISKPPNQNGGALKIGTSADENKTHRPESTRSRNVTESKAAEKKEKNQKLSISLTAEEIYDDIYAMTGSRASRKPKKRAKHVQTELDRLYPGLWLASITPDYYTVPAAPIKD</sequence>
<dbReference type="Proteomes" id="UP000515121">
    <property type="component" value="Unplaced"/>
</dbReference>
<accession>A0A6P5Y3T5</accession>
<feature type="compositionally biased region" description="Basic residues" evidence="1">
    <location>
        <begin position="27"/>
        <end position="40"/>
    </location>
</feature>
<gene>
    <name evidence="3 4 5 6 7" type="primary">LOC111288452</name>
</gene>
<evidence type="ECO:0000313" key="3">
    <source>
        <dbReference type="RefSeq" id="XP_022735081.1"/>
    </source>
</evidence>
<evidence type="ECO:0000313" key="7">
    <source>
        <dbReference type="RefSeq" id="XP_022735085.1"/>
    </source>
</evidence>